<evidence type="ECO:0000313" key="2">
    <source>
        <dbReference type="Proteomes" id="UP001177003"/>
    </source>
</evidence>
<dbReference type="AlphaFoldDB" id="A0AA35VE72"/>
<reference evidence="1" key="1">
    <citation type="submission" date="2023-04" db="EMBL/GenBank/DDBJ databases">
        <authorList>
            <person name="Vijverberg K."/>
            <person name="Xiong W."/>
            <person name="Schranz E."/>
        </authorList>
    </citation>
    <scope>NUCLEOTIDE SEQUENCE</scope>
</reference>
<protein>
    <submittedName>
        <fullName evidence="1">Uncharacterized protein</fullName>
    </submittedName>
</protein>
<gene>
    <name evidence="1" type="ORF">LSALG_LOCUS1983</name>
</gene>
<name>A0AA35VE72_LACSI</name>
<sequence length="161" mass="18550">MFHLRVPFHRLIMPSCLYLHKQPAASALPATHPNAPPSTPLTIMEHRPSRYRMSTNVILVRKVSQIQAIEVSDSTVLFAFKSENVLQLLQPSLDITRRICSGNRLKVEVNDLQELILPKENTFLISLQAKLDYGLYHHYSKLPMSIAVDQFHVFMFDFLHQ</sequence>
<organism evidence="1 2">
    <name type="scientific">Lactuca saligna</name>
    <name type="common">Willowleaf lettuce</name>
    <dbReference type="NCBI Taxonomy" id="75948"/>
    <lineage>
        <taxon>Eukaryota</taxon>
        <taxon>Viridiplantae</taxon>
        <taxon>Streptophyta</taxon>
        <taxon>Embryophyta</taxon>
        <taxon>Tracheophyta</taxon>
        <taxon>Spermatophyta</taxon>
        <taxon>Magnoliopsida</taxon>
        <taxon>eudicotyledons</taxon>
        <taxon>Gunneridae</taxon>
        <taxon>Pentapetalae</taxon>
        <taxon>asterids</taxon>
        <taxon>campanulids</taxon>
        <taxon>Asterales</taxon>
        <taxon>Asteraceae</taxon>
        <taxon>Cichorioideae</taxon>
        <taxon>Cichorieae</taxon>
        <taxon>Lactucinae</taxon>
        <taxon>Lactuca</taxon>
    </lineage>
</organism>
<keyword evidence="2" id="KW-1185">Reference proteome</keyword>
<accession>A0AA35VE72</accession>
<evidence type="ECO:0000313" key="1">
    <source>
        <dbReference type="EMBL" id="CAI9261187.1"/>
    </source>
</evidence>
<dbReference type="EMBL" id="OX465086">
    <property type="protein sequence ID" value="CAI9261187.1"/>
    <property type="molecule type" value="Genomic_DNA"/>
</dbReference>
<proteinExistence type="predicted"/>
<dbReference type="Proteomes" id="UP001177003">
    <property type="component" value="Chromosome 0"/>
</dbReference>